<gene>
    <name evidence="1" type="ORF">SGADD03_02238</name>
</gene>
<name>A0A139QGF0_9STRE</name>
<organism evidence="1 2">
    <name type="scientific">Streptococcus gallolyticus</name>
    <dbReference type="NCBI Taxonomy" id="315405"/>
    <lineage>
        <taxon>Bacteria</taxon>
        <taxon>Bacillati</taxon>
        <taxon>Bacillota</taxon>
        <taxon>Bacilli</taxon>
        <taxon>Lactobacillales</taxon>
        <taxon>Streptococcaceae</taxon>
        <taxon>Streptococcus</taxon>
    </lineage>
</organism>
<dbReference type="EMBL" id="LQXV01000569">
    <property type="protein sequence ID" value="KXU01607.1"/>
    <property type="molecule type" value="Genomic_DNA"/>
</dbReference>
<dbReference type="PROSITE" id="PS01229">
    <property type="entry name" value="COF_2"/>
    <property type="match status" value="1"/>
</dbReference>
<dbReference type="AlphaFoldDB" id="A0A139QGF0"/>
<dbReference type="PATRIC" id="fig|315405.12.peg.2778"/>
<dbReference type="Gene3D" id="3.40.50.1000">
    <property type="entry name" value="HAD superfamily/HAD-like"/>
    <property type="match status" value="1"/>
</dbReference>
<dbReference type="Proteomes" id="UP000071927">
    <property type="component" value="Unassembled WGS sequence"/>
</dbReference>
<comment type="caution">
    <text evidence="1">The sequence shown here is derived from an EMBL/GenBank/DDBJ whole genome shotgun (WGS) entry which is preliminary data.</text>
</comment>
<dbReference type="InterPro" id="IPR036412">
    <property type="entry name" value="HAD-like_sf"/>
</dbReference>
<accession>A0A139QGF0</accession>
<dbReference type="PANTHER" id="PTHR10000:SF53">
    <property type="entry name" value="5-AMINO-6-(5-PHOSPHO-D-RIBITYLAMINO)URACIL PHOSPHATASE YBJI-RELATED"/>
    <property type="match status" value="1"/>
</dbReference>
<dbReference type="InterPro" id="IPR023214">
    <property type="entry name" value="HAD_sf"/>
</dbReference>
<proteinExistence type="predicted"/>
<reference evidence="1 2" key="1">
    <citation type="submission" date="2016-01" db="EMBL/GenBank/DDBJ databases">
        <title>Highly variable Streptococcus oralis are common among viridans streptococci isolated from primates.</title>
        <authorList>
            <person name="Denapaite D."/>
            <person name="Rieger M."/>
            <person name="Koendgen S."/>
            <person name="Brueckner R."/>
            <person name="Ochigava I."/>
            <person name="Kappeler P."/>
            <person name="Maetz-Rensing K."/>
            <person name="Leendertz F."/>
            <person name="Hakenbeck R."/>
        </authorList>
    </citation>
    <scope>NUCLEOTIDE SEQUENCE [LARGE SCALE GENOMIC DNA]</scope>
    <source>
        <strain evidence="1 2">DD03</strain>
    </source>
</reference>
<dbReference type="SUPFAM" id="SSF56784">
    <property type="entry name" value="HAD-like"/>
    <property type="match status" value="1"/>
</dbReference>
<dbReference type="GO" id="GO:0005829">
    <property type="term" value="C:cytosol"/>
    <property type="evidence" value="ECO:0007669"/>
    <property type="project" value="TreeGrafter"/>
</dbReference>
<dbReference type="GO" id="GO:0000287">
    <property type="term" value="F:magnesium ion binding"/>
    <property type="evidence" value="ECO:0007669"/>
    <property type="project" value="TreeGrafter"/>
</dbReference>
<dbReference type="PANTHER" id="PTHR10000">
    <property type="entry name" value="PHOSPHOSERINE PHOSPHATASE"/>
    <property type="match status" value="1"/>
</dbReference>
<evidence type="ECO:0000313" key="1">
    <source>
        <dbReference type="EMBL" id="KXU01607.1"/>
    </source>
</evidence>
<protein>
    <submittedName>
        <fullName evidence="1">HMP-PP hydrolase (Pyridoxal phosphatase) Cof</fullName>
    </submittedName>
</protein>
<evidence type="ECO:0000313" key="2">
    <source>
        <dbReference type="Proteomes" id="UP000071927"/>
    </source>
</evidence>
<dbReference type="GO" id="GO:0016791">
    <property type="term" value="F:phosphatase activity"/>
    <property type="evidence" value="ECO:0007669"/>
    <property type="project" value="TreeGrafter"/>
</dbReference>
<keyword evidence="1" id="KW-0378">Hydrolase</keyword>
<dbReference type="Pfam" id="PF08282">
    <property type="entry name" value="Hydrolase_3"/>
    <property type="match status" value="1"/>
</dbReference>
<sequence>MAFGDGDNDLAMLSLAYHSYAMENATERVKETARFIAPANTKSGVFQVIEAYLKEN</sequence>